<gene>
    <name evidence="8" type="ORF">CCR75_004521</name>
</gene>
<feature type="transmembrane region" description="Helical" evidence="6">
    <location>
        <begin position="245"/>
        <end position="264"/>
    </location>
</feature>
<dbReference type="Proteomes" id="UP000294530">
    <property type="component" value="Unassembled WGS sequence"/>
</dbReference>
<dbReference type="InterPro" id="IPR032816">
    <property type="entry name" value="VTT_dom"/>
</dbReference>
<accession>A0A976FGF5</accession>
<feature type="transmembrane region" description="Helical" evidence="6">
    <location>
        <begin position="12"/>
        <end position="39"/>
    </location>
</feature>
<keyword evidence="9" id="KW-1185">Reference proteome</keyword>
<comment type="subcellular location">
    <subcellularLocation>
        <location evidence="1">Membrane</location>
        <topology evidence="1">Multi-pass membrane protein</topology>
    </subcellularLocation>
</comment>
<keyword evidence="2 6" id="KW-0812">Transmembrane</keyword>
<dbReference type="OrthoDB" id="3364966at2759"/>
<reference evidence="8 9" key="1">
    <citation type="journal article" date="2021" name="Genome Biol.">
        <title>AFLAP: assembly-free linkage analysis pipeline using k-mers from genome sequencing data.</title>
        <authorList>
            <person name="Fletcher K."/>
            <person name="Zhang L."/>
            <person name="Gil J."/>
            <person name="Han R."/>
            <person name="Cavanaugh K."/>
            <person name="Michelmore R."/>
        </authorList>
    </citation>
    <scope>NUCLEOTIDE SEQUENCE [LARGE SCALE GENOMIC DNA]</scope>
    <source>
        <strain evidence="8 9">SF5</strain>
    </source>
</reference>
<evidence type="ECO:0000313" key="9">
    <source>
        <dbReference type="Proteomes" id="UP000294530"/>
    </source>
</evidence>
<organism evidence="8 9">
    <name type="scientific">Bremia lactucae</name>
    <name type="common">Lettuce downy mildew</name>
    <dbReference type="NCBI Taxonomy" id="4779"/>
    <lineage>
        <taxon>Eukaryota</taxon>
        <taxon>Sar</taxon>
        <taxon>Stramenopiles</taxon>
        <taxon>Oomycota</taxon>
        <taxon>Peronosporomycetes</taxon>
        <taxon>Peronosporales</taxon>
        <taxon>Peronosporaceae</taxon>
        <taxon>Bremia</taxon>
    </lineage>
</organism>
<dbReference type="GO" id="GO:0016020">
    <property type="term" value="C:membrane"/>
    <property type="evidence" value="ECO:0007669"/>
    <property type="project" value="UniProtKB-SubCell"/>
</dbReference>
<feature type="transmembrane region" description="Helical" evidence="6">
    <location>
        <begin position="210"/>
        <end position="233"/>
    </location>
</feature>
<keyword evidence="4 6" id="KW-1133">Transmembrane helix</keyword>
<dbReference type="PANTHER" id="PTHR43220:SF21">
    <property type="entry name" value="TRANSMEMBRANE PROTEIN 41A"/>
    <property type="match status" value="1"/>
</dbReference>
<feature type="transmembrane region" description="Helical" evidence="6">
    <location>
        <begin position="110"/>
        <end position="142"/>
    </location>
</feature>
<dbReference type="InterPro" id="IPR045014">
    <property type="entry name" value="TM41A/B"/>
</dbReference>
<feature type="transmembrane region" description="Helical" evidence="6">
    <location>
        <begin position="179"/>
        <end position="198"/>
    </location>
</feature>
<evidence type="ECO:0000256" key="5">
    <source>
        <dbReference type="ARBA" id="ARBA00023136"/>
    </source>
</evidence>
<protein>
    <recommendedName>
        <fullName evidence="7">VTT domain-containing protein</fullName>
    </recommendedName>
</protein>
<evidence type="ECO:0000256" key="1">
    <source>
        <dbReference type="ARBA" id="ARBA00004141"/>
    </source>
</evidence>
<dbReference type="EMBL" id="SHOA02000018">
    <property type="protein sequence ID" value="TDH66303.1"/>
    <property type="molecule type" value="Genomic_DNA"/>
</dbReference>
<keyword evidence="3" id="KW-0732">Signal</keyword>
<proteinExistence type="predicted"/>
<dbReference type="RefSeq" id="XP_067815802.1">
    <property type="nucleotide sequence ID" value="XM_067962607.1"/>
</dbReference>
<evidence type="ECO:0000256" key="2">
    <source>
        <dbReference type="ARBA" id="ARBA00022692"/>
    </source>
</evidence>
<comment type="caution">
    <text evidence="8">The sequence shown here is derived from an EMBL/GenBank/DDBJ whole genome shotgun (WGS) entry which is preliminary data.</text>
</comment>
<dbReference type="PANTHER" id="PTHR43220">
    <property type="match status" value="1"/>
</dbReference>
<evidence type="ECO:0000259" key="7">
    <source>
        <dbReference type="Pfam" id="PF09335"/>
    </source>
</evidence>
<evidence type="ECO:0000256" key="4">
    <source>
        <dbReference type="ARBA" id="ARBA00022989"/>
    </source>
</evidence>
<feature type="domain" description="VTT" evidence="7">
    <location>
        <begin position="104"/>
        <end position="231"/>
    </location>
</feature>
<dbReference type="AlphaFoldDB" id="A0A976FGF5"/>
<dbReference type="KEGG" id="blac:94348278"/>
<evidence type="ECO:0000256" key="6">
    <source>
        <dbReference type="SAM" id="Phobius"/>
    </source>
</evidence>
<evidence type="ECO:0000256" key="3">
    <source>
        <dbReference type="ARBA" id="ARBA00022729"/>
    </source>
</evidence>
<dbReference type="GeneID" id="94348278"/>
<keyword evidence="5 6" id="KW-0472">Membrane</keyword>
<dbReference type="Pfam" id="PF09335">
    <property type="entry name" value="VTT_dom"/>
    <property type="match status" value="1"/>
</dbReference>
<evidence type="ECO:0000313" key="8">
    <source>
        <dbReference type="EMBL" id="TDH66303.1"/>
    </source>
</evidence>
<feature type="transmembrane region" description="Helical" evidence="6">
    <location>
        <begin position="77"/>
        <end position="98"/>
    </location>
</feature>
<name>A0A976FGF5_BRELC</name>
<sequence>MTGALKRIKGGRVLVLVAKLSVIFTSALGLLLALGAILVHRVREHDAALGLTTSKVDSLSLRSLASFEELTRSHDTFVHVFAVQFPLALTFYASIYVFKQTFAIPGSAMLNVLAGAFLPSLLAFPLVCVLTSCGASCCYLLSKRLASEAIVHSLSEQLLPGKLDILRSKIENARAQGQLLFVLLFLRIFPFTPNWFLNLASPWLSIPLKLFAPSVGLGLLPYNLITVQAGAMLSSLRNPSELLDLRTMGWLALLAIGMLLPIVLKNRAKTQILKKE</sequence>